<comment type="caution">
    <text evidence="2">The sequence shown here is derived from an EMBL/GenBank/DDBJ whole genome shotgun (WGS) entry which is preliminary data.</text>
</comment>
<protein>
    <submittedName>
        <fullName evidence="2">Uncharacterized protein</fullName>
    </submittedName>
</protein>
<gene>
    <name evidence="2" type="ORF">LOD99_7776</name>
</gene>
<proteinExistence type="predicted"/>
<dbReference type="AlphaFoldDB" id="A0AAV7JQM5"/>
<accession>A0AAV7JQM5</accession>
<evidence type="ECO:0000313" key="2">
    <source>
        <dbReference type="EMBL" id="KAI6650725.1"/>
    </source>
</evidence>
<dbReference type="Proteomes" id="UP001165289">
    <property type="component" value="Unassembled WGS sequence"/>
</dbReference>
<dbReference type="EMBL" id="JAKMXF010000310">
    <property type="protein sequence ID" value="KAI6650725.1"/>
    <property type="molecule type" value="Genomic_DNA"/>
</dbReference>
<keyword evidence="3" id="KW-1185">Reference proteome</keyword>
<reference evidence="2 3" key="1">
    <citation type="journal article" date="2023" name="BMC Biol.">
        <title>The compact genome of the sponge Oopsacas minuta (Hexactinellida) is lacking key metazoan core genes.</title>
        <authorList>
            <person name="Santini S."/>
            <person name="Schenkelaars Q."/>
            <person name="Jourda C."/>
            <person name="Duchesne M."/>
            <person name="Belahbib H."/>
            <person name="Rocher C."/>
            <person name="Selva M."/>
            <person name="Riesgo A."/>
            <person name="Vervoort M."/>
            <person name="Leys S.P."/>
            <person name="Kodjabachian L."/>
            <person name="Le Bivic A."/>
            <person name="Borchiellini C."/>
            <person name="Claverie J.M."/>
            <person name="Renard E."/>
        </authorList>
    </citation>
    <scope>NUCLEOTIDE SEQUENCE [LARGE SCALE GENOMIC DNA]</scope>
    <source>
        <strain evidence="2">SPO-2</strain>
    </source>
</reference>
<evidence type="ECO:0000256" key="1">
    <source>
        <dbReference type="SAM" id="MobiDB-lite"/>
    </source>
</evidence>
<feature type="compositionally biased region" description="Acidic residues" evidence="1">
    <location>
        <begin position="136"/>
        <end position="149"/>
    </location>
</feature>
<evidence type="ECO:0000313" key="3">
    <source>
        <dbReference type="Proteomes" id="UP001165289"/>
    </source>
</evidence>
<feature type="region of interest" description="Disordered" evidence="1">
    <location>
        <begin position="118"/>
        <end position="149"/>
    </location>
</feature>
<name>A0AAV7JQM5_9METZ</name>
<sequence>MDAGKETNEWESELQFVQYSKNNAYHSGIKATPFFVHFERTPPDLSVDMLLPCKVLNTLDDDDQLEHALATRQVTEYAHTPHTPPPSPMLFSSLSLQEPTGEIDTAASATLTDIALPQPCSPHDISTYPSLTPSQEQEDTPADDTDTDDLQTILRPTSSVFADDLDDDSYNLTVPLLIGTQVTRLGLAGGNVNIRCKPYPH</sequence>
<organism evidence="2 3">
    <name type="scientific">Oopsacas minuta</name>
    <dbReference type="NCBI Taxonomy" id="111878"/>
    <lineage>
        <taxon>Eukaryota</taxon>
        <taxon>Metazoa</taxon>
        <taxon>Porifera</taxon>
        <taxon>Hexactinellida</taxon>
        <taxon>Hexasterophora</taxon>
        <taxon>Lyssacinosida</taxon>
        <taxon>Leucopsacidae</taxon>
        <taxon>Oopsacas</taxon>
    </lineage>
</organism>